<sequence length="116" mass="12867">MTPLRVLRKPMPLVMAIRLSLLPLIALAAAPAFAAAQFDIAAGRFSYRAQSVRRPQRHHPRSRCQPDPGKHSDGLHGSYDVEDGCRRCSTAAACGSRRWAITPGRWSPPPLTTRRR</sequence>
<reference evidence="3 4" key="1">
    <citation type="submission" date="2018-12" db="EMBL/GenBank/DDBJ databases">
        <authorList>
            <consortium name="Pathogen Informatics"/>
        </authorList>
    </citation>
    <scope>NUCLEOTIDE SEQUENCE [LARGE SCALE GENOMIC DNA]</scope>
    <source>
        <strain evidence="3 4">NCTC13098</strain>
    </source>
</reference>
<organism evidence="3 4">
    <name type="scientific">Raoultella terrigena</name>
    <name type="common">Klebsiella terrigena</name>
    <dbReference type="NCBI Taxonomy" id="577"/>
    <lineage>
        <taxon>Bacteria</taxon>
        <taxon>Pseudomonadati</taxon>
        <taxon>Pseudomonadota</taxon>
        <taxon>Gammaproteobacteria</taxon>
        <taxon>Enterobacterales</taxon>
        <taxon>Enterobacteriaceae</taxon>
        <taxon>Klebsiella/Raoultella group</taxon>
        <taxon>Raoultella</taxon>
    </lineage>
</organism>
<feature type="region of interest" description="Disordered" evidence="1">
    <location>
        <begin position="49"/>
        <end position="79"/>
    </location>
</feature>
<gene>
    <name evidence="3" type="primary">fecA_1</name>
    <name evidence="3" type="ORF">NCTC13098_04345</name>
</gene>
<protein>
    <submittedName>
        <fullName evidence="3">Iron(III) dicitrate transport protein FecA</fullName>
    </submittedName>
</protein>
<keyword evidence="2" id="KW-0732">Signal</keyword>
<accession>A0A3P8M1I6</accession>
<dbReference type="AlphaFoldDB" id="A0A3P8M1I6"/>
<evidence type="ECO:0000313" key="3">
    <source>
        <dbReference type="EMBL" id="VDR27970.1"/>
    </source>
</evidence>
<feature type="signal peptide" evidence="2">
    <location>
        <begin position="1"/>
        <end position="34"/>
    </location>
</feature>
<dbReference type="KEGG" id="rtg:NCTC13098_04345"/>
<evidence type="ECO:0000256" key="2">
    <source>
        <dbReference type="SAM" id="SignalP"/>
    </source>
</evidence>
<feature type="chain" id="PRO_5018187912" evidence="2">
    <location>
        <begin position="35"/>
        <end position="116"/>
    </location>
</feature>
<evidence type="ECO:0000256" key="1">
    <source>
        <dbReference type="SAM" id="MobiDB-lite"/>
    </source>
</evidence>
<dbReference type="Proteomes" id="UP000274346">
    <property type="component" value="Chromosome"/>
</dbReference>
<evidence type="ECO:0000313" key="4">
    <source>
        <dbReference type="Proteomes" id="UP000274346"/>
    </source>
</evidence>
<dbReference type="EMBL" id="LR131271">
    <property type="protein sequence ID" value="VDR27970.1"/>
    <property type="molecule type" value="Genomic_DNA"/>
</dbReference>
<name>A0A3P8M1I6_RAOTE</name>
<proteinExistence type="predicted"/>